<sequence>MKTLVIVNDPPYGSERPYNALRLAGALAKRGGLELRVFLLGDGVACAIAGQELPEGHYHLDRMLEPLVRRGEVACCGTCLDARGLGESRLVDGARRSTLDELTDWTLWADKVMVF</sequence>
<gene>
    <name evidence="1" type="ORF">FSW04_11960</name>
</gene>
<keyword evidence="2" id="KW-1185">Reference proteome</keyword>
<dbReference type="SUPFAM" id="SSF75169">
    <property type="entry name" value="DsrEFH-like"/>
    <property type="match status" value="1"/>
</dbReference>
<protein>
    <submittedName>
        <fullName evidence="1">Uncharacterized protein</fullName>
    </submittedName>
</protein>
<dbReference type="GO" id="GO:0005829">
    <property type="term" value="C:cytosol"/>
    <property type="evidence" value="ECO:0007669"/>
    <property type="project" value="TreeGrafter"/>
</dbReference>
<reference evidence="1 2" key="1">
    <citation type="journal article" date="2018" name="J. Microbiol.">
        <title>Baekduia soli gen. nov., sp. nov., a novel bacterium isolated from the soil of Baekdu Mountain and proposal of a novel family name, Baekduiaceae fam. nov.</title>
        <authorList>
            <person name="An D.S."/>
            <person name="Siddiqi M.Z."/>
            <person name="Kim K.H."/>
            <person name="Yu H.S."/>
            <person name="Im W.T."/>
        </authorList>
    </citation>
    <scope>NUCLEOTIDE SEQUENCE [LARGE SCALE GENOMIC DNA]</scope>
    <source>
        <strain evidence="1 2">BR7-21</strain>
    </source>
</reference>
<dbReference type="Gene3D" id="3.40.1260.10">
    <property type="entry name" value="DsrEFH-like"/>
    <property type="match status" value="1"/>
</dbReference>
<dbReference type="OrthoDB" id="9812053at2"/>
<dbReference type="Pfam" id="PF02635">
    <property type="entry name" value="DsrE"/>
    <property type="match status" value="1"/>
</dbReference>
<organism evidence="1 2">
    <name type="scientific">Baekduia soli</name>
    <dbReference type="NCBI Taxonomy" id="496014"/>
    <lineage>
        <taxon>Bacteria</taxon>
        <taxon>Bacillati</taxon>
        <taxon>Actinomycetota</taxon>
        <taxon>Thermoleophilia</taxon>
        <taxon>Solirubrobacterales</taxon>
        <taxon>Baekduiaceae</taxon>
        <taxon>Baekduia</taxon>
    </lineage>
</organism>
<dbReference type="EMBL" id="CP042430">
    <property type="protein sequence ID" value="QEC48208.1"/>
    <property type="molecule type" value="Genomic_DNA"/>
</dbReference>
<dbReference type="RefSeq" id="WP_146919492.1">
    <property type="nucleotide sequence ID" value="NZ_CP042430.1"/>
</dbReference>
<dbReference type="KEGG" id="bsol:FSW04_11960"/>
<dbReference type="AlphaFoldDB" id="A0A5B8U5U5"/>
<evidence type="ECO:0000313" key="2">
    <source>
        <dbReference type="Proteomes" id="UP000321805"/>
    </source>
</evidence>
<dbReference type="Proteomes" id="UP000321805">
    <property type="component" value="Chromosome"/>
</dbReference>
<dbReference type="InterPro" id="IPR027396">
    <property type="entry name" value="DsrEFH-like"/>
</dbReference>
<dbReference type="PANTHER" id="PTHR34874:SF1">
    <property type="entry name" value="PROTEIN YCHN"/>
    <property type="match status" value="1"/>
</dbReference>
<evidence type="ECO:0000313" key="1">
    <source>
        <dbReference type="EMBL" id="QEC48208.1"/>
    </source>
</evidence>
<name>A0A5B8U5U5_9ACTN</name>
<proteinExistence type="predicted"/>
<dbReference type="InterPro" id="IPR003787">
    <property type="entry name" value="Sulphur_relay_DsrE/F-like"/>
</dbReference>
<accession>A0A5B8U5U5</accession>
<dbReference type="PANTHER" id="PTHR34874">
    <property type="entry name" value="PROTEIN YCHN"/>
    <property type="match status" value="1"/>
</dbReference>